<sequence length="504" mass="56788">MIESDRIELVPEPKLEFGFRQQLEDPRDGLFLFGPIADHRKPAQIRAGVIGTQQGVSIFREWLRKVSSFIPAPANSASRQFAFPGFEAAFRTPWPINSVAELAVSATDVGNAIRQSDRHKAIYDTVSLFERSIRRQLRDDDAQVDVWFVVIPDEVWRLGRPLSRLSKAEAIISKPSMGARVARRLFREPSLFSEEMNEAEMYRYELNFHHQLKARLIRSRAVVQVVRESTLLVGEIDDASQRRLQDGASVAWNLCTTAYFKSGGRPWKLANVREGVCYVGLVFKMNTTDTTQGNACCGAQMFLDSGDGLVFKGAMGPWYSGETKEFHLPRVEARALMSSLLQSYYDEHKREPVELFIHGRTRFSDEEWQGFREAVPENVNLVGVRITRSQEMKLFATGRLPILRGTTYRLSQRRALLWTSGFIPQLGTYPGRETPNPLLIEITRGEANLSTVVADVMGLTKVNFNACLFADGLPVTLRFADAVGEILTAAPISEGAPLPFRHYI</sequence>
<dbReference type="Proteomes" id="UP000199184">
    <property type="component" value="Unassembled WGS sequence"/>
</dbReference>
<reference evidence="2" key="1">
    <citation type="submission" date="2016-08" db="EMBL/GenBank/DDBJ databases">
        <authorList>
            <person name="Varghese N."/>
            <person name="Submissions Spin"/>
        </authorList>
    </citation>
    <scope>NUCLEOTIDE SEQUENCE [LARGE SCALE GENOMIC DNA]</scope>
    <source>
        <strain evidence="2">ERR11</strain>
    </source>
</reference>
<name>A0A1C3XHI9_9BRAD</name>
<gene>
    <name evidence="1" type="ORF">GA0061098_101623</name>
</gene>
<dbReference type="EMBL" id="FMAI01000016">
    <property type="protein sequence ID" value="SCB51669.1"/>
    <property type="molecule type" value="Genomic_DNA"/>
</dbReference>
<keyword evidence="2" id="KW-1185">Reference proteome</keyword>
<protein>
    <recommendedName>
        <fullName evidence="3">Piwi domain-containing protein</fullName>
    </recommendedName>
</protein>
<evidence type="ECO:0000313" key="2">
    <source>
        <dbReference type="Proteomes" id="UP000199184"/>
    </source>
</evidence>
<dbReference type="Gene3D" id="3.30.420.10">
    <property type="entry name" value="Ribonuclease H-like superfamily/Ribonuclease H"/>
    <property type="match status" value="1"/>
</dbReference>
<dbReference type="AlphaFoldDB" id="A0A1C3XHI9"/>
<dbReference type="RefSeq" id="WP_091963793.1">
    <property type="nucleotide sequence ID" value="NZ_FMAI01000016.1"/>
</dbReference>
<dbReference type="SUPFAM" id="SSF53098">
    <property type="entry name" value="Ribonuclease H-like"/>
    <property type="match status" value="1"/>
</dbReference>
<dbReference type="InterPro" id="IPR036397">
    <property type="entry name" value="RNaseH_sf"/>
</dbReference>
<evidence type="ECO:0008006" key="3">
    <source>
        <dbReference type="Google" id="ProtNLM"/>
    </source>
</evidence>
<dbReference type="CDD" id="cd04659">
    <property type="entry name" value="Piwi_piwi-like_ProArk"/>
    <property type="match status" value="1"/>
</dbReference>
<accession>A0A1C3XHI9</accession>
<organism evidence="1 2">
    <name type="scientific">Bradyrhizobium shewense</name>
    <dbReference type="NCBI Taxonomy" id="1761772"/>
    <lineage>
        <taxon>Bacteria</taxon>
        <taxon>Pseudomonadati</taxon>
        <taxon>Pseudomonadota</taxon>
        <taxon>Alphaproteobacteria</taxon>
        <taxon>Hyphomicrobiales</taxon>
        <taxon>Nitrobacteraceae</taxon>
        <taxon>Bradyrhizobium</taxon>
    </lineage>
</organism>
<dbReference type="GO" id="GO:0003676">
    <property type="term" value="F:nucleic acid binding"/>
    <property type="evidence" value="ECO:0007669"/>
    <property type="project" value="InterPro"/>
</dbReference>
<dbReference type="InterPro" id="IPR012337">
    <property type="entry name" value="RNaseH-like_sf"/>
</dbReference>
<evidence type="ECO:0000313" key="1">
    <source>
        <dbReference type="EMBL" id="SCB51669.1"/>
    </source>
</evidence>
<proteinExistence type="predicted"/>